<keyword evidence="2" id="KW-1185">Reference proteome</keyword>
<reference evidence="1 2" key="1">
    <citation type="journal article" date="2018" name="Sci. Rep.">
        <title>Genomic signatures of local adaptation to the degree of environmental predictability in rotifers.</title>
        <authorList>
            <person name="Franch-Gras L."/>
            <person name="Hahn C."/>
            <person name="Garcia-Roger E.M."/>
            <person name="Carmona M.J."/>
            <person name="Serra M."/>
            <person name="Gomez A."/>
        </authorList>
    </citation>
    <scope>NUCLEOTIDE SEQUENCE [LARGE SCALE GENOMIC DNA]</scope>
    <source>
        <strain evidence="1">HYR1</strain>
    </source>
</reference>
<dbReference type="Proteomes" id="UP000276133">
    <property type="component" value="Unassembled WGS sequence"/>
</dbReference>
<evidence type="ECO:0000313" key="1">
    <source>
        <dbReference type="EMBL" id="RNA07730.1"/>
    </source>
</evidence>
<protein>
    <submittedName>
        <fullName evidence="1">Uncharacterized protein</fullName>
    </submittedName>
</protein>
<dbReference type="AlphaFoldDB" id="A0A3M7Q8K2"/>
<proteinExistence type="predicted"/>
<sequence length="111" mass="12445">MELDKKKPAGHCYDMLTKENKYRKLGFIDAASTSRTIYKRDTAGLDITCMVKPELDPQPTLTQPTLTQPDITETPITVGSKPAVKKRLPLINVTNTSTTQAKNNFFTIIQF</sequence>
<name>A0A3M7Q8K2_BRAPC</name>
<accession>A0A3M7Q8K2</accession>
<dbReference type="EMBL" id="REGN01006952">
    <property type="protein sequence ID" value="RNA07730.1"/>
    <property type="molecule type" value="Genomic_DNA"/>
</dbReference>
<gene>
    <name evidence="1" type="ORF">BpHYR1_031211</name>
</gene>
<evidence type="ECO:0000313" key="2">
    <source>
        <dbReference type="Proteomes" id="UP000276133"/>
    </source>
</evidence>
<organism evidence="1 2">
    <name type="scientific">Brachionus plicatilis</name>
    <name type="common">Marine rotifer</name>
    <name type="synonym">Brachionus muelleri</name>
    <dbReference type="NCBI Taxonomy" id="10195"/>
    <lineage>
        <taxon>Eukaryota</taxon>
        <taxon>Metazoa</taxon>
        <taxon>Spiralia</taxon>
        <taxon>Gnathifera</taxon>
        <taxon>Rotifera</taxon>
        <taxon>Eurotatoria</taxon>
        <taxon>Monogononta</taxon>
        <taxon>Pseudotrocha</taxon>
        <taxon>Ploima</taxon>
        <taxon>Brachionidae</taxon>
        <taxon>Brachionus</taxon>
    </lineage>
</organism>
<comment type="caution">
    <text evidence="1">The sequence shown here is derived from an EMBL/GenBank/DDBJ whole genome shotgun (WGS) entry which is preliminary data.</text>
</comment>